<dbReference type="Proteomes" id="UP001497497">
    <property type="component" value="Unassembled WGS sequence"/>
</dbReference>
<comment type="caution">
    <text evidence="2">The sequence shown here is derived from an EMBL/GenBank/DDBJ whole genome shotgun (WGS) entry which is preliminary data.</text>
</comment>
<protein>
    <submittedName>
        <fullName evidence="2">Uncharacterized protein</fullName>
    </submittedName>
</protein>
<gene>
    <name evidence="2" type="ORF">GSLYS_00020313001</name>
</gene>
<evidence type="ECO:0000313" key="3">
    <source>
        <dbReference type="Proteomes" id="UP001497497"/>
    </source>
</evidence>
<organism evidence="2 3">
    <name type="scientific">Lymnaea stagnalis</name>
    <name type="common">Great pond snail</name>
    <name type="synonym">Helix stagnalis</name>
    <dbReference type="NCBI Taxonomy" id="6523"/>
    <lineage>
        <taxon>Eukaryota</taxon>
        <taxon>Metazoa</taxon>
        <taxon>Spiralia</taxon>
        <taxon>Lophotrochozoa</taxon>
        <taxon>Mollusca</taxon>
        <taxon>Gastropoda</taxon>
        <taxon>Heterobranchia</taxon>
        <taxon>Euthyneura</taxon>
        <taxon>Panpulmonata</taxon>
        <taxon>Hygrophila</taxon>
        <taxon>Lymnaeoidea</taxon>
        <taxon>Lymnaeidae</taxon>
        <taxon>Lymnaea</taxon>
    </lineage>
</organism>
<feature type="non-terminal residue" evidence="2">
    <location>
        <position position="263"/>
    </location>
</feature>
<evidence type="ECO:0000313" key="2">
    <source>
        <dbReference type="EMBL" id="CAL1546936.1"/>
    </source>
</evidence>
<feature type="compositionally biased region" description="Basic and acidic residues" evidence="1">
    <location>
        <begin position="174"/>
        <end position="196"/>
    </location>
</feature>
<feature type="region of interest" description="Disordered" evidence="1">
    <location>
        <begin position="174"/>
        <end position="198"/>
    </location>
</feature>
<keyword evidence="3" id="KW-1185">Reference proteome</keyword>
<sequence>ESLPKQEEGFKCNQLMTSSLITLETLVSVVLRNKDESWVAQMLQRRRKFGVRPKPIRRCVFCARELKIKSAQVNEGCDSLEKLVKFFSRDTIYVSEKEINIELKYKVTVQNYCAMMMNVAKKEVMMELEDPPMVLSTKVTRAMIHKLLEDMLPKHTSFKDMTADELRRIGTRRERIQARHDPTAKASQRETPEEKKRKQMIQTVLEDLGNKWRVSVKENELHYCSLLLAQCLVQERILGFSLYSGLISREHEIILDNSRSRLG</sequence>
<proteinExistence type="predicted"/>
<evidence type="ECO:0000256" key="1">
    <source>
        <dbReference type="SAM" id="MobiDB-lite"/>
    </source>
</evidence>
<feature type="non-terminal residue" evidence="2">
    <location>
        <position position="1"/>
    </location>
</feature>
<dbReference type="EMBL" id="CAXITT010000881">
    <property type="protein sequence ID" value="CAL1546936.1"/>
    <property type="molecule type" value="Genomic_DNA"/>
</dbReference>
<name>A0AAV2ILC0_LYMST</name>
<reference evidence="2 3" key="1">
    <citation type="submission" date="2024-04" db="EMBL/GenBank/DDBJ databases">
        <authorList>
            <consortium name="Genoscope - CEA"/>
            <person name="William W."/>
        </authorList>
    </citation>
    <scope>NUCLEOTIDE SEQUENCE [LARGE SCALE GENOMIC DNA]</scope>
</reference>
<accession>A0AAV2ILC0</accession>
<dbReference type="AlphaFoldDB" id="A0AAV2ILC0"/>